<dbReference type="Pfam" id="PF21008">
    <property type="entry name" value="AIF-1"/>
    <property type="match status" value="1"/>
</dbReference>
<dbReference type="GO" id="GO:0032587">
    <property type="term" value="C:ruffle membrane"/>
    <property type="evidence" value="ECO:0007669"/>
    <property type="project" value="TreeGrafter"/>
</dbReference>
<dbReference type="InterPro" id="IPR011992">
    <property type="entry name" value="EF-hand-dom_pair"/>
</dbReference>
<reference evidence="6" key="1">
    <citation type="submission" date="2007-11" db="EMBL/GenBank/DDBJ databases">
        <title>Molecular cloning, characterization and expression of an allograft inflammatory factor-1 homolog from scallop Chlamys farreri.</title>
        <authorList>
            <person name="Zhu L."/>
            <person name="Song L."/>
        </authorList>
    </citation>
    <scope>NUCLEOTIDE SEQUENCE</scope>
</reference>
<dbReference type="GO" id="GO:0051017">
    <property type="term" value="P:actin filament bundle assembly"/>
    <property type="evidence" value="ECO:0007669"/>
    <property type="project" value="TreeGrafter"/>
</dbReference>
<dbReference type="PANTHER" id="PTHR10356:SF0">
    <property type="entry name" value="CALCIUM-BINDING PROTEIN B"/>
    <property type="match status" value="1"/>
</dbReference>
<dbReference type="GO" id="GO:0097178">
    <property type="term" value="P:ruffle assembly"/>
    <property type="evidence" value="ECO:0007669"/>
    <property type="project" value="TreeGrafter"/>
</dbReference>
<dbReference type="GO" id="GO:0051015">
    <property type="term" value="F:actin filament binding"/>
    <property type="evidence" value="ECO:0007669"/>
    <property type="project" value="TreeGrafter"/>
</dbReference>
<evidence type="ECO:0000313" key="6">
    <source>
        <dbReference type="EMBL" id="ABY84846.1"/>
    </source>
</evidence>
<keyword evidence="1" id="KW-0479">Metal-binding</keyword>
<dbReference type="Gene3D" id="1.10.238.10">
    <property type="entry name" value="EF-hand"/>
    <property type="match status" value="1"/>
</dbReference>
<dbReference type="AlphaFoldDB" id="B7SD01"/>
<organism evidence="6">
    <name type="scientific">Azumapecten farreri</name>
    <name type="common">Farrer's scallop</name>
    <name type="synonym">Chlamys farreri</name>
    <dbReference type="NCBI Taxonomy" id="106299"/>
    <lineage>
        <taxon>Eukaryota</taxon>
        <taxon>Metazoa</taxon>
        <taxon>Spiralia</taxon>
        <taxon>Lophotrochozoa</taxon>
        <taxon>Mollusca</taxon>
        <taxon>Bivalvia</taxon>
        <taxon>Autobranchia</taxon>
        <taxon>Pteriomorphia</taxon>
        <taxon>Pectinida</taxon>
        <taxon>Pectinoidea</taxon>
        <taxon>Pectinidae</taxon>
        <taxon>Azumapecten</taxon>
    </lineage>
</organism>
<evidence type="ECO:0000256" key="3">
    <source>
        <dbReference type="ARBA" id="ARBA00022837"/>
    </source>
</evidence>
<evidence type="ECO:0000259" key="5">
    <source>
        <dbReference type="Pfam" id="PF21008"/>
    </source>
</evidence>
<protein>
    <submittedName>
        <fullName evidence="6">Allograft inflammatory factor-1-like protein</fullName>
    </submittedName>
</protein>
<evidence type="ECO:0000256" key="4">
    <source>
        <dbReference type="SAM" id="Coils"/>
    </source>
</evidence>
<sequence length="155" mass="17796">METPILDPTDHQGGKAYGMLMEEKAKLLEEINEEFRNDEKFRDVEDLNDKLNSYKEKFMEFDLDTSGDINYMGLKLMLEKLGAPKTHKEIIKIISEFKHGSDTTESQTISYREFLGMMLGGKNCILRLILFYESVGKEEPKQKGVAPPRTLDSLP</sequence>
<evidence type="ECO:0000256" key="2">
    <source>
        <dbReference type="ARBA" id="ARBA00022737"/>
    </source>
</evidence>
<dbReference type="EMBL" id="EU263907">
    <property type="protein sequence ID" value="ABY84846.1"/>
    <property type="molecule type" value="mRNA"/>
</dbReference>
<keyword evidence="4" id="KW-0175">Coiled coil</keyword>
<dbReference type="InterPro" id="IPR049025">
    <property type="entry name" value="AIF-1_EF_pair"/>
</dbReference>
<dbReference type="PANTHER" id="PTHR10356">
    <property type="entry name" value="ALLOGRAFT INFLAMMATORY FACTOR-1"/>
    <property type="match status" value="1"/>
</dbReference>
<dbReference type="InterPro" id="IPR042433">
    <property type="entry name" value="AIF1/AIF1L"/>
</dbReference>
<feature type="domain" description="Allograft inflammatory factor 1-like EF-hand" evidence="5">
    <location>
        <begin position="12"/>
        <end position="155"/>
    </location>
</feature>
<name>B7SD01_AZUFA</name>
<proteinExistence type="evidence at transcript level"/>
<dbReference type="GO" id="GO:0005509">
    <property type="term" value="F:calcium ion binding"/>
    <property type="evidence" value="ECO:0007669"/>
    <property type="project" value="TreeGrafter"/>
</dbReference>
<dbReference type="GO" id="GO:0005884">
    <property type="term" value="C:actin filament"/>
    <property type="evidence" value="ECO:0007669"/>
    <property type="project" value="TreeGrafter"/>
</dbReference>
<feature type="coiled-coil region" evidence="4">
    <location>
        <begin position="37"/>
        <end position="64"/>
    </location>
</feature>
<reference evidence="6" key="2">
    <citation type="journal article" date="2013" name="Gene">
        <title>Molecular cloning and transcriptional regulation of an allograft inflammatory factor-1 (AIF-1) in Zhikong scallop Chlamys farreri.</title>
        <authorList>
            <person name="Wang J."/>
            <person name="Zhang H."/>
            <person name="Wang L."/>
            <person name="Qiu L."/>
            <person name="Yue F."/>
            <person name="Yang C."/>
            <person name="Song L."/>
        </authorList>
    </citation>
    <scope>NUCLEOTIDE SEQUENCE</scope>
</reference>
<accession>B7SD01</accession>
<evidence type="ECO:0000256" key="1">
    <source>
        <dbReference type="ARBA" id="ARBA00022723"/>
    </source>
</evidence>
<keyword evidence="2" id="KW-0677">Repeat</keyword>
<keyword evidence="3" id="KW-0106">Calcium</keyword>
<dbReference type="SUPFAM" id="SSF47473">
    <property type="entry name" value="EF-hand"/>
    <property type="match status" value="1"/>
</dbReference>